<comment type="catalytic activity">
    <reaction evidence="2">
        <text>arsenite(in) + ATP + H2O = arsenite(out) + ADP + phosphate + H(+)</text>
        <dbReference type="Rhea" id="RHEA:11348"/>
        <dbReference type="ChEBI" id="CHEBI:15377"/>
        <dbReference type="ChEBI" id="CHEBI:15378"/>
        <dbReference type="ChEBI" id="CHEBI:29242"/>
        <dbReference type="ChEBI" id="CHEBI:30616"/>
        <dbReference type="ChEBI" id="CHEBI:43474"/>
        <dbReference type="ChEBI" id="CHEBI:456216"/>
        <dbReference type="EC" id="7.3.2.7"/>
    </reaction>
</comment>
<dbReference type="PANTHER" id="PTHR10803:SF3">
    <property type="entry name" value="ATPASE GET3"/>
    <property type="match status" value="1"/>
</dbReference>
<evidence type="ECO:0000259" key="4">
    <source>
        <dbReference type="Pfam" id="PF02374"/>
    </source>
</evidence>
<organism evidence="5 6">
    <name type="scientific">Chlorobium luteolum (strain DSM 273 / BCRC 81028 / 2530)</name>
    <name type="common">Pelodictyon luteolum</name>
    <dbReference type="NCBI Taxonomy" id="319225"/>
    <lineage>
        <taxon>Bacteria</taxon>
        <taxon>Pseudomonadati</taxon>
        <taxon>Chlorobiota</taxon>
        <taxon>Chlorobiia</taxon>
        <taxon>Chlorobiales</taxon>
        <taxon>Chlorobiaceae</taxon>
        <taxon>Chlorobium/Pelodictyon group</taxon>
        <taxon>Pelodictyon</taxon>
    </lineage>
</organism>
<dbReference type="SUPFAM" id="SSF52540">
    <property type="entry name" value="P-loop containing nucleoside triphosphate hydrolases"/>
    <property type="match status" value="1"/>
</dbReference>
<evidence type="ECO:0000313" key="6">
    <source>
        <dbReference type="Proteomes" id="UP000002709"/>
    </source>
</evidence>
<dbReference type="HOGENOM" id="CLU_040761_4_0_10"/>
<reference evidence="6" key="1">
    <citation type="submission" date="2005-08" db="EMBL/GenBank/DDBJ databases">
        <title>Complete sequence of Pelodictyon luteolum DSM 273.</title>
        <authorList>
            <consortium name="US DOE Joint Genome Institute"/>
            <person name="Copeland A."/>
            <person name="Lucas S."/>
            <person name="Lapidus A."/>
            <person name="Barry K."/>
            <person name="Detter J.C."/>
            <person name="Glavina T."/>
            <person name="Hammon N."/>
            <person name="Israni S."/>
            <person name="Pitluck S."/>
            <person name="Bryant D."/>
            <person name="Schmutz J."/>
            <person name="Larimer F."/>
            <person name="Land M."/>
            <person name="Kyrpides N."/>
            <person name="Ivanova N."/>
            <person name="Richardson P."/>
        </authorList>
    </citation>
    <scope>NUCLEOTIDE SEQUENCE [LARGE SCALE GENOMIC DNA]</scope>
    <source>
        <strain evidence="6">DSM 273 / BCRC 81028 / 2530</strain>
    </source>
</reference>
<accession>Q3B507</accession>
<dbReference type="InterPro" id="IPR027417">
    <property type="entry name" value="P-loop_NTPase"/>
</dbReference>
<dbReference type="InterPro" id="IPR025723">
    <property type="entry name" value="ArsA/GET3_ATPase-like"/>
</dbReference>
<dbReference type="GO" id="GO:0016887">
    <property type="term" value="F:ATP hydrolysis activity"/>
    <property type="evidence" value="ECO:0007669"/>
    <property type="project" value="InterPro"/>
</dbReference>
<dbReference type="eggNOG" id="COG0003">
    <property type="taxonomic scope" value="Bacteria"/>
</dbReference>
<evidence type="ECO:0000256" key="2">
    <source>
        <dbReference type="ARBA" id="ARBA00052296"/>
    </source>
</evidence>
<dbReference type="Gene3D" id="3.40.50.300">
    <property type="entry name" value="P-loop containing nucleotide triphosphate hydrolases"/>
    <property type="match status" value="1"/>
</dbReference>
<dbReference type="GO" id="GO:0005524">
    <property type="term" value="F:ATP binding"/>
    <property type="evidence" value="ECO:0007669"/>
    <property type="project" value="UniProtKB-KW"/>
</dbReference>
<dbReference type="PANTHER" id="PTHR10803">
    <property type="entry name" value="ARSENICAL PUMP-DRIVING ATPASE ARSENITE-TRANSLOCATING ATPASE"/>
    <property type="match status" value="1"/>
</dbReference>
<dbReference type="EC" id="7.3.2.7" evidence="3"/>
<dbReference type="Pfam" id="PF02374">
    <property type="entry name" value="ArsA_ATPase"/>
    <property type="match status" value="1"/>
</dbReference>
<dbReference type="CDD" id="cd02035">
    <property type="entry name" value="ArsA"/>
    <property type="match status" value="1"/>
</dbReference>
<dbReference type="KEGG" id="plt:Plut_0696"/>
<dbReference type="AlphaFoldDB" id="Q3B507"/>
<evidence type="ECO:0000313" key="5">
    <source>
        <dbReference type="EMBL" id="ABB23574.1"/>
    </source>
</evidence>
<evidence type="ECO:0000256" key="1">
    <source>
        <dbReference type="ARBA" id="ARBA00011040"/>
    </source>
</evidence>
<dbReference type="EMBL" id="CP000096">
    <property type="protein sequence ID" value="ABB23574.1"/>
    <property type="molecule type" value="Genomic_DNA"/>
</dbReference>
<dbReference type="NCBIfam" id="TIGR00345">
    <property type="entry name" value="GET3_arsA_TRC40"/>
    <property type="match status" value="1"/>
</dbReference>
<name>Q3B507_CHLL3</name>
<dbReference type="InterPro" id="IPR016300">
    <property type="entry name" value="ATPase_ArsA/GET3"/>
</dbReference>
<keyword evidence="5" id="KW-0378">Hydrolase</keyword>
<dbReference type="STRING" id="319225.Plut_0696"/>
<protein>
    <recommendedName>
        <fullName evidence="3">arsenite-transporting ATPase</fullName>
        <ecNumber evidence="3">7.3.2.7</ecNumber>
    </recommendedName>
</protein>
<keyword evidence="5" id="KW-0067">ATP-binding</keyword>
<feature type="domain" description="ArsA/GET3 Anion-transporting ATPase-like" evidence="4">
    <location>
        <begin position="15"/>
        <end position="312"/>
    </location>
</feature>
<keyword evidence="6" id="KW-1185">Reference proteome</keyword>
<gene>
    <name evidence="5" type="ordered locus">Plut_0696</name>
</gene>
<proteinExistence type="inferred from homology"/>
<comment type="similarity">
    <text evidence="1">Belongs to the arsA ATPase family.</text>
</comment>
<evidence type="ECO:0000256" key="3">
    <source>
        <dbReference type="ARBA" id="ARBA00066752"/>
    </source>
</evidence>
<keyword evidence="5" id="KW-0547">Nucleotide-binding</keyword>
<sequence length="314" mass="34717">MTSMPLSGLDRKTLEMVIFGGKGGVGKTSCALAAALWLSERYRTIVISTDPAHSLGDSLGQPVGPIPVEVAGAPGLAALEVSADQAFRKFKKDHEAELVKLFETSSELDAEDIREMMSLSIPGIDEMMSLKAVIDLVSEGAYERYVVDTAPTGHALRLISSPELLDGWVRMASKMRWKYRYMVESFSGGYTADEADNMLLDLKRTVKRIEALLSSSARCEFIPVCIPEDMAVRETARLLSELAEHRISARQLVMNNVMEPDGSEFCRRRRQSQDRYLALTGELFPGIPVTVVPQFPEEIRGLDGLKKLKNALFT</sequence>
<dbReference type="Proteomes" id="UP000002709">
    <property type="component" value="Chromosome"/>
</dbReference>
<dbReference type="GO" id="GO:0015446">
    <property type="term" value="F:ATPase-coupled arsenite transmembrane transporter activity"/>
    <property type="evidence" value="ECO:0007669"/>
    <property type="project" value="UniProtKB-EC"/>
</dbReference>